<reference evidence="1 2" key="1">
    <citation type="submission" date="2019-03" db="EMBL/GenBank/DDBJ databases">
        <title>Diversity of the mouse oral microbiome.</title>
        <authorList>
            <person name="Joseph S."/>
            <person name="Aduse-Opoku J."/>
            <person name="Curtis M."/>
            <person name="Wade W."/>
            <person name="Hashim A."/>
        </authorList>
    </citation>
    <scope>NUCLEOTIDE SEQUENCE [LARGE SCALE GENOMIC DNA]</scope>
    <source>
        <strain evidence="1 2">WT12</strain>
    </source>
</reference>
<comment type="caution">
    <text evidence="1">The sequence shown here is derived from an EMBL/GenBank/DDBJ whole genome shotgun (WGS) entry which is preliminary data.</text>
</comment>
<sequence length="119" mass="13382">MKLTYLCGLLACAIGLTSCVTTQQQGVGVAKGHSPVATNLHHKRINTTECNDADDWYLDGYRVGKSFAPQKTEMFQQRVNYCRYTANKLPNVFKRNWEKGYAIGNKGAVTAQLKPKKRR</sequence>
<protein>
    <recommendedName>
        <fullName evidence="3">Lipoprotein</fullName>
    </recommendedName>
</protein>
<evidence type="ECO:0000313" key="2">
    <source>
        <dbReference type="Proteomes" id="UP000297396"/>
    </source>
</evidence>
<dbReference type="EMBL" id="SPPA01000006">
    <property type="protein sequence ID" value="TFV11924.1"/>
    <property type="molecule type" value="Genomic_DNA"/>
</dbReference>
<organism evidence="1 2">
    <name type="scientific">Muribacter muris</name>
    <dbReference type="NCBI Taxonomy" id="67855"/>
    <lineage>
        <taxon>Bacteria</taxon>
        <taxon>Pseudomonadati</taxon>
        <taxon>Pseudomonadota</taxon>
        <taxon>Gammaproteobacteria</taxon>
        <taxon>Pasteurellales</taxon>
        <taxon>Pasteurellaceae</taxon>
        <taxon>Muribacter</taxon>
    </lineage>
</organism>
<dbReference type="OrthoDB" id="5688775at2"/>
<dbReference type="PROSITE" id="PS51257">
    <property type="entry name" value="PROKAR_LIPOPROTEIN"/>
    <property type="match status" value="1"/>
</dbReference>
<evidence type="ECO:0008006" key="3">
    <source>
        <dbReference type="Google" id="ProtNLM"/>
    </source>
</evidence>
<proteinExistence type="predicted"/>
<accession>A0A4Y9K1I3</accession>
<evidence type="ECO:0000313" key="1">
    <source>
        <dbReference type="EMBL" id="TFV11924.1"/>
    </source>
</evidence>
<dbReference type="Proteomes" id="UP000297396">
    <property type="component" value="Unassembled WGS sequence"/>
</dbReference>
<gene>
    <name evidence="1" type="ORF">E4T80_04045</name>
</gene>
<dbReference type="AlphaFoldDB" id="A0A4Y9K1I3"/>
<name>A0A4Y9K1I3_9PAST</name>
<dbReference type="RefSeq" id="WP_135055183.1">
    <property type="nucleotide sequence ID" value="NZ_JADGLC010000006.1"/>
</dbReference>